<dbReference type="PATRIC" id="fig|1423735.3.peg.1182"/>
<dbReference type="OrthoDB" id="5319888at2"/>
<dbReference type="Pfam" id="PF00583">
    <property type="entry name" value="Acetyltransf_1"/>
    <property type="match status" value="1"/>
</dbReference>
<dbReference type="AlphaFoldDB" id="A0A0R1W7V0"/>
<evidence type="ECO:0000256" key="2">
    <source>
        <dbReference type="ARBA" id="ARBA00023315"/>
    </source>
</evidence>
<dbReference type="PROSITE" id="PS51186">
    <property type="entry name" value="GNAT"/>
    <property type="match status" value="1"/>
</dbReference>
<evidence type="ECO:0000313" key="4">
    <source>
        <dbReference type="EMBL" id="KRM13677.1"/>
    </source>
</evidence>
<gene>
    <name evidence="4" type="ORF">FC15_GL001138</name>
</gene>
<keyword evidence="1" id="KW-0808">Transferase</keyword>
<dbReference type="Gene3D" id="3.40.630.30">
    <property type="match status" value="1"/>
</dbReference>
<keyword evidence="5" id="KW-1185">Reference proteome</keyword>
<sequence length="194" mass="21790">MFGGEKMIRPARKEDAPEVIPILMQILNDMELDAIKTYGADQIADLLIAAFASDTYRYGYLQTLVYADDQDRVQGICVGYPASAEVTIDDGLKPYLKEKHLPEDTQLFHDQEAWAKEWYLDSLAVAPDAQGQGIGGQLLDYLPTYLQPKGETKISLNVDFGNPKAKQLYLHHGFEHVGEIMIGAHHYEHLVRAI</sequence>
<evidence type="ECO:0000259" key="3">
    <source>
        <dbReference type="PROSITE" id="PS51186"/>
    </source>
</evidence>
<proteinExistence type="predicted"/>
<feature type="domain" description="N-acetyltransferase" evidence="3">
    <location>
        <begin position="6"/>
        <end position="194"/>
    </location>
</feature>
<dbReference type="STRING" id="1423735.FC15_GL001138"/>
<reference evidence="4 5" key="1">
    <citation type="journal article" date="2015" name="Genome Announc.">
        <title>Expanding the biotechnology potential of lactobacilli through comparative genomics of 213 strains and associated genera.</title>
        <authorList>
            <person name="Sun Z."/>
            <person name="Harris H.M."/>
            <person name="McCann A."/>
            <person name="Guo C."/>
            <person name="Argimon S."/>
            <person name="Zhang W."/>
            <person name="Yang X."/>
            <person name="Jeffery I.B."/>
            <person name="Cooney J.C."/>
            <person name="Kagawa T.F."/>
            <person name="Liu W."/>
            <person name="Song Y."/>
            <person name="Salvetti E."/>
            <person name="Wrobel A."/>
            <person name="Rasinkangas P."/>
            <person name="Parkhill J."/>
            <person name="Rea M.C."/>
            <person name="O'Sullivan O."/>
            <person name="Ritari J."/>
            <person name="Douillard F.P."/>
            <person name="Paul Ross R."/>
            <person name="Yang R."/>
            <person name="Briner A.E."/>
            <person name="Felis G.E."/>
            <person name="de Vos W.M."/>
            <person name="Barrangou R."/>
            <person name="Klaenhammer T.R."/>
            <person name="Caufield P.W."/>
            <person name="Cui Y."/>
            <person name="Zhang H."/>
            <person name="O'Toole P.W."/>
        </authorList>
    </citation>
    <scope>NUCLEOTIDE SEQUENCE [LARGE SCALE GENOMIC DNA]</scope>
    <source>
        <strain evidence="4 5">DSM 17758</strain>
    </source>
</reference>
<protein>
    <recommendedName>
        <fullName evidence="3">N-acetyltransferase domain-containing protein</fullName>
    </recommendedName>
</protein>
<evidence type="ECO:0000256" key="1">
    <source>
        <dbReference type="ARBA" id="ARBA00022679"/>
    </source>
</evidence>
<name>A0A0R1W7V0_9LACO</name>
<comment type="caution">
    <text evidence="4">The sequence shown here is derived from an EMBL/GenBank/DDBJ whole genome shotgun (WGS) entry which is preliminary data.</text>
</comment>
<keyword evidence="2" id="KW-0012">Acyltransferase</keyword>
<dbReference type="SUPFAM" id="SSF55729">
    <property type="entry name" value="Acyl-CoA N-acyltransferases (Nat)"/>
    <property type="match status" value="1"/>
</dbReference>
<dbReference type="EMBL" id="AZFX01000004">
    <property type="protein sequence ID" value="KRM13677.1"/>
    <property type="molecule type" value="Genomic_DNA"/>
</dbReference>
<dbReference type="PANTHER" id="PTHR43800">
    <property type="entry name" value="PEPTIDYL-LYSINE N-ACETYLTRANSFERASE YJAB"/>
    <property type="match status" value="1"/>
</dbReference>
<accession>A0A0R1W7V0</accession>
<dbReference type="CDD" id="cd04301">
    <property type="entry name" value="NAT_SF"/>
    <property type="match status" value="1"/>
</dbReference>
<dbReference type="InterPro" id="IPR000182">
    <property type="entry name" value="GNAT_dom"/>
</dbReference>
<dbReference type="Proteomes" id="UP000051315">
    <property type="component" value="Unassembled WGS sequence"/>
</dbReference>
<evidence type="ECO:0000313" key="5">
    <source>
        <dbReference type="Proteomes" id="UP000051315"/>
    </source>
</evidence>
<dbReference type="GO" id="GO:0016747">
    <property type="term" value="F:acyltransferase activity, transferring groups other than amino-acyl groups"/>
    <property type="evidence" value="ECO:0007669"/>
    <property type="project" value="InterPro"/>
</dbReference>
<dbReference type="PANTHER" id="PTHR43800:SF1">
    <property type="entry name" value="PEPTIDYL-LYSINE N-ACETYLTRANSFERASE YJAB"/>
    <property type="match status" value="1"/>
</dbReference>
<dbReference type="InterPro" id="IPR016181">
    <property type="entry name" value="Acyl_CoA_acyltransferase"/>
</dbReference>
<organism evidence="4 5">
    <name type="scientific">Lapidilactobacillus concavus DSM 17758</name>
    <dbReference type="NCBI Taxonomy" id="1423735"/>
    <lineage>
        <taxon>Bacteria</taxon>
        <taxon>Bacillati</taxon>
        <taxon>Bacillota</taxon>
        <taxon>Bacilli</taxon>
        <taxon>Lactobacillales</taxon>
        <taxon>Lactobacillaceae</taxon>
        <taxon>Lapidilactobacillus</taxon>
    </lineage>
</organism>